<keyword evidence="8" id="KW-0449">Lipoprotein</keyword>
<evidence type="ECO:0000256" key="6">
    <source>
        <dbReference type="ARBA" id="ARBA00023136"/>
    </source>
</evidence>
<protein>
    <submittedName>
        <fullName evidence="13">Variant surface glycoprotein 1125.1355</fullName>
    </submittedName>
</protein>
<keyword evidence="7" id="KW-0325">Glycoprotein</keyword>
<dbReference type="InterPro" id="IPR025932">
    <property type="entry name" value="Trypano_VSG_B_N_dom"/>
</dbReference>
<keyword evidence="6" id="KW-0472">Membrane</keyword>
<reference evidence="13" key="1">
    <citation type="submission" date="2016-08" db="EMBL/GenBank/DDBJ databases">
        <title>VSG repertoire of Trypanosoma brucei EATRO 1125.</title>
        <authorList>
            <person name="Cross G.A."/>
        </authorList>
    </citation>
    <scope>NUCLEOTIDE SEQUENCE</scope>
    <source>
        <strain evidence="13">EATRO 1125</strain>
    </source>
</reference>
<dbReference type="VEuPathDB" id="TriTrypDB:Tb427_000236300"/>
<evidence type="ECO:0000256" key="8">
    <source>
        <dbReference type="ARBA" id="ARBA00023288"/>
    </source>
</evidence>
<feature type="compositionally biased region" description="Basic and acidic residues" evidence="10">
    <location>
        <begin position="89"/>
        <end position="98"/>
    </location>
</feature>
<evidence type="ECO:0000256" key="9">
    <source>
        <dbReference type="SAM" id="Coils"/>
    </source>
</evidence>
<feature type="region of interest" description="Disordered" evidence="10">
    <location>
        <begin position="76"/>
        <end position="100"/>
    </location>
</feature>
<evidence type="ECO:0000256" key="3">
    <source>
        <dbReference type="ARBA" id="ARBA00022475"/>
    </source>
</evidence>
<dbReference type="AlphaFoldDB" id="A0A1J0R6W8"/>
<name>A0A1J0R6W8_9TRYP</name>
<evidence type="ECO:0000256" key="4">
    <source>
        <dbReference type="ARBA" id="ARBA00022622"/>
    </source>
</evidence>
<keyword evidence="4" id="KW-0336">GPI-anchor</keyword>
<feature type="chain" id="PRO_5013198660" evidence="11">
    <location>
        <begin position="21"/>
        <end position="397"/>
    </location>
</feature>
<comment type="function">
    <text evidence="1">VSG forms a coat on the surface of the parasite. The trypanosome evades the immune response of the host by expressing a series of antigenically distinct VSGs from an estimated 1000 VSG genes.</text>
</comment>
<keyword evidence="5 11" id="KW-0732">Signal</keyword>
<sequence>MKFLLLPLLALALAAAPVLANVAAGVNSAEFHAVCQLIQLTEGEPQLAAATAAYDQAIQKLQDMNMSVAEDSWQDMFKNQDGSNKPWTKRQEEAKQDPADWAEQWPKWTAAAGRVRAAKAKADQQDKKTILTVPDNLRQYARTRLEAALAKVTKLRKRSDELKEKAQKITAQTIKARLNAAMYGTTHGRGQYQVSGAGDNHKPQAAQCDDSAEAGGQSTLAHTLLCLCLSQTADKAAKPCFPEKQLTADWAAVETNIKTAFDEVRKFCQSGAGKPISAAPIRAAVDTALALVKVQDSHAYLGRFVATDCQGSSNRGSCVQYTNAATATHTKLSELNWVKEMLGAATDIDTTTAAQIENDQAAKAIEAEVEEANLIQQELEALHKIAQSAKPQLPATN</sequence>
<evidence type="ECO:0000313" key="13">
    <source>
        <dbReference type="EMBL" id="APD73576.1"/>
    </source>
</evidence>
<keyword evidence="9" id="KW-0175">Coiled coil</keyword>
<comment type="subcellular location">
    <subcellularLocation>
        <location evidence="2">Cell membrane</location>
        <topology evidence="2">Lipid-anchor</topology>
        <topology evidence="2">GPI-anchor</topology>
    </subcellularLocation>
</comment>
<evidence type="ECO:0000256" key="11">
    <source>
        <dbReference type="SAM" id="SignalP"/>
    </source>
</evidence>
<keyword evidence="3" id="KW-1003">Cell membrane</keyword>
<proteinExistence type="predicted"/>
<feature type="signal peptide" evidence="11">
    <location>
        <begin position="1"/>
        <end position="20"/>
    </location>
</feature>
<evidence type="ECO:0000256" key="10">
    <source>
        <dbReference type="SAM" id="MobiDB-lite"/>
    </source>
</evidence>
<evidence type="ECO:0000256" key="2">
    <source>
        <dbReference type="ARBA" id="ARBA00004609"/>
    </source>
</evidence>
<evidence type="ECO:0000256" key="7">
    <source>
        <dbReference type="ARBA" id="ARBA00023180"/>
    </source>
</evidence>
<evidence type="ECO:0000256" key="1">
    <source>
        <dbReference type="ARBA" id="ARBA00002523"/>
    </source>
</evidence>
<evidence type="ECO:0000256" key="5">
    <source>
        <dbReference type="ARBA" id="ARBA00022729"/>
    </source>
</evidence>
<feature type="domain" description="Trypanosome variant surface glycoprotein B-type N-terminal" evidence="12">
    <location>
        <begin position="10"/>
        <end position="366"/>
    </location>
</feature>
<feature type="coiled-coil region" evidence="9">
    <location>
        <begin position="145"/>
        <end position="172"/>
    </location>
</feature>
<dbReference type="GO" id="GO:0005886">
    <property type="term" value="C:plasma membrane"/>
    <property type="evidence" value="ECO:0007669"/>
    <property type="project" value="UniProtKB-SubCell"/>
</dbReference>
<organism evidence="13">
    <name type="scientific">Trypanosoma brucei</name>
    <dbReference type="NCBI Taxonomy" id="5691"/>
    <lineage>
        <taxon>Eukaryota</taxon>
        <taxon>Discoba</taxon>
        <taxon>Euglenozoa</taxon>
        <taxon>Kinetoplastea</taxon>
        <taxon>Metakinetoplastina</taxon>
        <taxon>Trypanosomatida</taxon>
        <taxon>Trypanosomatidae</taxon>
        <taxon>Trypanosoma</taxon>
    </lineage>
</organism>
<accession>A0A1J0R6W8</accession>
<evidence type="ECO:0000259" key="12">
    <source>
        <dbReference type="Pfam" id="PF13206"/>
    </source>
</evidence>
<dbReference type="VEuPathDB" id="TriTrypDB:Tb11.v5.1009"/>
<dbReference type="GO" id="GO:0098552">
    <property type="term" value="C:side of membrane"/>
    <property type="evidence" value="ECO:0007669"/>
    <property type="project" value="UniProtKB-KW"/>
</dbReference>
<dbReference type="Pfam" id="PF13206">
    <property type="entry name" value="VSG_B"/>
    <property type="match status" value="1"/>
</dbReference>
<dbReference type="EMBL" id="KX699620">
    <property type="protein sequence ID" value="APD73576.1"/>
    <property type="molecule type" value="Genomic_DNA"/>
</dbReference>